<dbReference type="EMBL" id="MCFC01000047">
    <property type="protein sequence ID" value="ORY26479.1"/>
    <property type="molecule type" value="Genomic_DNA"/>
</dbReference>
<dbReference type="PANTHER" id="PTHR21576">
    <property type="entry name" value="UNCHARACTERIZED NODULIN-LIKE PROTEIN"/>
    <property type="match status" value="1"/>
</dbReference>
<feature type="transmembrane region" description="Helical" evidence="6">
    <location>
        <begin position="191"/>
        <end position="214"/>
    </location>
</feature>
<feature type="compositionally biased region" description="Polar residues" evidence="5">
    <location>
        <begin position="1"/>
        <end position="11"/>
    </location>
</feature>
<feature type="transmembrane region" description="Helical" evidence="6">
    <location>
        <begin position="355"/>
        <end position="378"/>
    </location>
</feature>
<evidence type="ECO:0000256" key="2">
    <source>
        <dbReference type="ARBA" id="ARBA00022692"/>
    </source>
</evidence>
<evidence type="ECO:0000256" key="5">
    <source>
        <dbReference type="SAM" id="MobiDB-lite"/>
    </source>
</evidence>
<reference evidence="7 8" key="1">
    <citation type="submission" date="2016-07" db="EMBL/GenBank/DDBJ databases">
        <title>Pervasive Adenine N6-methylation of Active Genes in Fungi.</title>
        <authorList>
            <consortium name="DOE Joint Genome Institute"/>
            <person name="Mondo S.J."/>
            <person name="Dannebaum R.O."/>
            <person name="Kuo R.C."/>
            <person name="Labutti K."/>
            <person name="Haridas S."/>
            <person name="Kuo A."/>
            <person name="Salamov A."/>
            <person name="Ahrendt S.R."/>
            <person name="Lipzen A."/>
            <person name="Sullivan W."/>
            <person name="Andreopoulos W.B."/>
            <person name="Clum A."/>
            <person name="Lindquist E."/>
            <person name="Daum C."/>
            <person name="Ramamoorthy G.K."/>
            <person name="Gryganskyi A."/>
            <person name="Culley D."/>
            <person name="Magnuson J.K."/>
            <person name="James T.Y."/>
            <person name="O'Malley M.A."/>
            <person name="Stajich J.E."/>
            <person name="Spatafora J.W."/>
            <person name="Visel A."/>
            <person name="Grigoriev I.V."/>
        </authorList>
    </citation>
    <scope>NUCLEOTIDE SEQUENCE [LARGE SCALE GENOMIC DNA]</scope>
    <source>
        <strain evidence="7 8">68-887.2</strain>
    </source>
</reference>
<protein>
    <submittedName>
        <fullName evidence="7">Major facilitator superfamily domain-containing protein</fullName>
    </submittedName>
</protein>
<name>A0A1Y2AV92_9TREE</name>
<comment type="subcellular location">
    <subcellularLocation>
        <location evidence="1">Membrane</location>
        <topology evidence="1">Multi-pass membrane protein</topology>
    </subcellularLocation>
</comment>
<dbReference type="OrthoDB" id="410267at2759"/>
<dbReference type="SUPFAM" id="SSF103473">
    <property type="entry name" value="MFS general substrate transporter"/>
    <property type="match status" value="1"/>
</dbReference>
<sequence>MSQSATPTTAPTVVYDTERLPTSTDSLAPPDLDAIMQRRHPWRRLLHLEFPRSVQLPLTCLSIGLSALQANGVYCWPTYGPVIGRMLELNGAQTQTIVVGGILGVYLCAAPLGALTDRYGPRIASLVSALLSSLGYIAFSRLLVLSDPGTPYIHLYLTACYFAVGAATVGSYFAALTCASLSFPAYPTLSLSIPLSLIGLSSLVLSSFSTLPTFLTPEHDLNAPKFLIFLGILSPAINLFSALFLRVVPPSPIKLVEDMDDEEEDQYNDDLALSQSLHLDEHTPLLIGGLEAARRDVEDEEQGKEIRWTVVGLVKDYKGFWTFGLLLALCIGPAETIIASIGSVLTSLLPPETSIVFTSFIAYISPTITTLSSNPLALRNKHVRILSLTSTTARLLTGLTADYLCPAPTAIPAPDSDDINAPSHLFVQKKPIRLYRSMYAAICSLILGAVFTFGAAVLTSERGLWVFSGGVGLMYGALFTLTPAIVSAHFGATNFGLAWGMISYFPALGSVIFSYLYALLSQAHVDQDTHSAGRTEEPAFCYGPECFRATFWISAACCLVASVGLGILGRRWRV</sequence>
<evidence type="ECO:0000256" key="3">
    <source>
        <dbReference type="ARBA" id="ARBA00022989"/>
    </source>
</evidence>
<proteinExistence type="predicted"/>
<feature type="transmembrane region" description="Helical" evidence="6">
    <location>
        <begin position="155"/>
        <end position="179"/>
    </location>
</feature>
<feature type="transmembrane region" description="Helical" evidence="6">
    <location>
        <begin position="549"/>
        <end position="568"/>
    </location>
</feature>
<evidence type="ECO:0000256" key="1">
    <source>
        <dbReference type="ARBA" id="ARBA00004141"/>
    </source>
</evidence>
<evidence type="ECO:0000313" key="7">
    <source>
        <dbReference type="EMBL" id="ORY26479.1"/>
    </source>
</evidence>
<feature type="transmembrane region" description="Helical" evidence="6">
    <location>
        <begin position="325"/>
        <end position="349"/>
    </location>
</feature>
<evidence type="ECO:0000256" key="4">
    <source>
        <dbReference type="ARBA" id="ARBA00023136"/>
    </source>
</evidence>
<dbReference type="GO" id="GO:0000329">
    <property type="term" value="C:fungal-type vacuole membrane"/>
    <property type="evidence" value="ECO:0007669"/>
    <property type="project" value="TreeGrafter"/>
</dbReference>
<feature type="region of interest" description="Disordered" evidence="5">
    <location>
        <begin position="1"/>
        <end position="28"/>
    </location>
</feature>
<comment type="caution">
    <text evidence="7">The sequence shown here is derived from an EMBL/GenBank/DDBJ whole genome shotgun (WGS) entry which is preliminary data.</text>
</comment>
<feature type="transmembrane region" description="Helical" evidence="6">
    <location>
        <begin position="498"/>
        <end position="518"/>
    </location>
</feature>
<feature type="transmembrane region" description="Helical" evidence="6">
    <location>
        <begin position="96"/>
        <end position="116"/>
    </location>
</feature>
<keyword evidence="4 6" id="KW-0472">Membrane</keyword>
<keyword evidence="8" id="KW-1185">Reference proteome</keyword>
<dbReference type="PANTHER" id="PTHR21576:SF158">
    <property type="entry name" value="RIBOSOMAL RNA-PROCESSING PROTEIN 12-LIKE CONSERVED DOMAIN-CONTAINING PROTEIN"/>
    <property type="match status" value="1"/>
</dbReference>
<organism evidence="7 8">
    <name type="scientific">Naematelia encephala</name>
    <dbReference type="NCBI Taxonomy" id="71784"/>
    <lineage>
        <taxon>Eukaryota</taxon>
        <taxon>Fungi</taxon>
        <taxon>Dikarya</taxon>
        <taxon>Basidiomycota</taxon>
        <taxon>Agaricomycotina</taxon>
        <taxon>Tremellomycetes</taxon>
        <taxon>Tremellales</taxon>
        <taxon>Naemateliaceae</taxon>
        <taxon>Naematelia</taxon>
    </lineage>
</organism>
<dbReference type="AlphaFoldDB" id="A0A1Y2AV92"/>
<dbReference type="InterPro" id="IPR036259">
    <property type="entry name" value="MFS_trans_sf"/>
</dbReference>
<feature type="transmembrane region" description="Helical" evidence="6">
    <location>
        <begin position="438"/>
        <end position="458"/>
    </location>
</feature>
<gene>
    <name evidence="7" type="ORF">BCR39DRAFT_540889</name>
</gene>
<keyword evidence="3 6" id="KW-1133">Transmembrane helix</keyword>
<feature type="transmembrane region" description="Helical" evidence="6">
    <location>
        <begin position="226"/>
        <end position="245"/>
    </location>
</feature>
<evidence type="ECO:0000313" key="8">
    <source>
        <dbReference type="Proteomes" id="UP000193986"/>
    </source>
</evidence>
<dbReference type="Proteomes" id="UP000193986">
    <property type="component" value="Unassembled WGS sequence"/>
</dbReference>
<evidence type="ECO:0000256" key="6">
    <source>
        <dbReference type="SAM" id="Phobius"/>
    </source>
</evidence>
<keyword evidence="2 6" id="KW-0812">Transmembrane</keyword>
<accession>A0A1Y2AV92</accession>
<feature type="transmembrane region" description="Helical" evidence="6">
    <location>
        <begin position="123"/>
        <end position="143"/>
    </location>
</feature>
<feature type="transmembrane region" description="Helical" evidence="6">
    <location>
        <begin position="464"/>
        <end position="486"/>
    </location>
</feature>
<dbReference type="InParanoid" id="A0A1Y2AV92"/>
<dbReference type="Gene3D" id="1.20.1250.20">
    <property type="entry name" value="MFS general substrate transporter like domains"/>
    <property type="match status" value="2"/>
</dbReference>